<accession>A0A0E9TPK0</accession>
<reference evidence="1" key="1">
    <citation type="submission" date="2014-11" db="EMBL/GenBank/DDBJ databases">
        <authorList>
            <person name="Amaro Gonzalez C."/>
        </authorList>
    </citation>
    <scope>NUCLEOTIDE SEQUENCE</scope>
</reference>
<dbReference type="EMBL" id="GBXM01053914">
    <property type="protein sequence ID" value="JAH54663.1"/>
    <property type="molecule type" value="Transcribed_RNA"/>
</dbReference>
<organism evidence="1">
    <name type="scientific">Anguilla anguilla</name>
    <name type="common">European freshwater eel</name>
    <name type="synonym">Muraena anguilla</name>
    <dbReference type="NCBI Taxonomy" id="7936"/>
    <lineage>
        <taxon>Eukaryota</taxon>
        <taxon>Metazoa</taxon>
        <taxon>Chordata</taxon>
        <taxon>Craniata</taxon>
        <taxon>Vertebrata</taxon>
        <taxon>Euteleostomi</taxon>
        <taxon>Actinopterygii</taxon>
        <taxon>Neopterygii</taxon>
        <taxon>Teleostei</taxon>
        <taxon>Anguilliformes</taxon>
        <taxon>Anguillidae</taxon>
        <taxon>Anguilla</taxon>
    </lineage>
</organism>
<name>A0A0E9TPK0_ANGAN</name>
<proteinExistence type="predicted"/>
<evidence type="ECO:0000313" key="1">
    <source>
        <dbReference type="EMBL" id="JAH54663.1"/>
    </source>
</evidence>
<protein>
    <submittedName>
        <fullName evidence="1">Uncharacterized protein</fullName>
    </submittedName>
</protein>
<dbReference type="AlphaFoldDB" id="A0A0E9TPK0"/>
<reference evidence="1" key="2">
    <citation type="journal article" date="2015" name="Fish Shellfish Immunol.">
        <title>Early steps in the European eel (Anguilla anguilla)-Vibrio vulnificus interaction in the gills: Role of the RtxA13 toxin.</title>
        <authorList>
            <person name="Callol A."/>
            <person name="Pajuelo D."/>
            <person name="Ebbesson L."/>
            <person name="Teles M."/>
            <person name="MacKenzie S."/>
            <person name="Amaro C."/>
        </authorList>
    </citation>
    <scope>NUCLEOTIDE SEQUENCE</scope>
</reference>
<sequence>MLTTQRVTLIHNSVYM</sequence>